<comment type="similarity">
    <text evidence="1">Belongs to the glycosyltransferase 2 family.</text>
</comment>
<dbReference type="SUPFAM" id="SSF53448">
    <property type="entry name" value="Nucleotide-diphospho-sugar transferases"/>
    <property type="match status" value="2"/>
</dbReference>
<dbReference type="Proteomes" id="UP000199428">
    <property type="component" value="Unassembled WGS sequence"/>
</dbReference>
<dbReference type="RefSeq" id="WP_090164094.1">
    <property type="nucleotide sequence ID" value="NZ_FMWK01000019.1"/>
</dbReference>
<dbReference type="InterPro" id="IPR029044">
    <property type="entry name" value="Nucleotide-diphossugar_trans"/>
</dbReference>
<evidence type="ECO:0000256" key="2">
    <source>
        <dbReference type="ARBA" id="ARBA00022676"/>
    </source>
</evidence>
<keyword evidence="2" id="KW-0328">Glycosyltransferase</keyword>
<dbReference type="PANTHER" id="PTHR43685:SF5">
    <property type="entry name" value="GLYCOSYLTRANSFERASE EPSE-RELATED"/>
    <property type="match status" value="1"/>
</dbReference>
<gene>
    <name evidence="5" type="ORF">SAMN02910350_02706</name>
</gene>
<sequence>MIDFRVIYLPQNVGHGEARRLCLNECRYPLVALMDADDISCFYRFEKQLEVFDAKPYLSVVGGQIIEFDNDSKQYTGIRHVPLNHSEIKKYMKKRCPMNQVSVMFKVNDVIDAGGYIDWYCEEDYYLWIRMIEKGFLFENIPDITVKVRTGEAMSSRRGGWKYFSSEMRLQKYMLEEKIISKIRYIFNVLIRFFGEVLVGTSLRKKLFRFMRKSVSKDLVTNLDSNMAPTYKKNSHSESFSVSMCVYKGDNPEWFDLALSSIINQSIQPREIVVVADGPLTDSLEAVVKKYKDICVSLNVE</sequence>
<evidence type="ECO:0000259" key="4">
    <source>
        <dbReference type="Pfam" id="PF00535"/>
    </source>
</evidence>
<name>A0A1G5S4Z3_PSEXY</name>
<proteinExistence type="inferred from homology"/>
<evidence type="ECO:0000256" key="1">
    <source>
        <dbReference type="ARBA" id="ARBA00006739"/>
    </source>
</evidence>
<dbReference type="InterPro" id="IPR001173">
    <property type="entry name" value="Glyco_trans_2-like"/>
</dbReference>
<keyword evidence="3 5" id="KW-0808">Transferase</keyword>
<dbReference type="AlphaFoldDB" id="A0A1G5S4Z3"/>
<evidence type="ECO:0000313" key="5">
    <source>
        <dbReference type="EMBL" id="SCZ81238.1"/>
    </source>
</evidence>
<dbReference type="PANTHER" id="PTHR43685">
    <property type="entry name" value="GLYCOSYLTRANSFERASE"/>
    <property type="match status" value="1"/>
</dbReference>
<dbReference type="InterPro" id="IPR050834">
    <property type="entry name" value="Glycosyltransf_2"/>
</dbReference>
<dbReference type="EMBL" id="FMWK01000019">
    <property type="protein sequence ID" value="SCZ81238.1"/>
    <property type="molecule type" value="Genomic_DNA"/>
</dbReference>
<organism evidence="5 6">
    <name type="scientific">Pseudobutyrivibrio xylanivorans</name>
    <dbReference type="NCBI Taxonomy" id="185007"/>
    <lineage>
        <taxon>Bacteria</taxon>
        <taxon>Bacillati</taxon>
        <taxon>Bacillota</taxon>
        <taxon>Clostridia</taxon>
        <taxon>Lachnospirales</taxon>
        <taxon>Lachnospiraceae</taxon>
        <taxon>Pseudobutyrivibrio</taxon>
    </lineage>
</organism>
<protein>
    <submittedName>
        <fullName evidence="5">Glycosyl transferase family 2</fullName>
    </submittedName>
</protein>
<feature type="domain" description="Glycosyltransferase 2-like" evidence="4">
    <location>
        <begin position="3"/>
        <end position="95"/>
    </location>
</feature>
<evidence type="ECO:0000256" key="3">
    <source>
        <dbReference type="ARBA" id="ARBA00022679"/>
    </source>
</evidence>
<dbReference type="Pfam" id="PF00535">
    <property type="entry name" value="Glycos_transf_2"/>
    <property type="match status" value="1"/>
</dbReference>
<dbReference type="GO" id="GO:0016757">
    <property type="term" value="F:glycosyltransferase activity"/>
    <property type="evidence" value="ECO:0007669"/>
    <property type="project" value="UniProtKB-KW"/>
</dbReference>
<accession>A0A1G5S4Z3</accession>
<evidence type="ECO:0000313" key="6">
    <source>
        <dbReference type="Proteomes" id="UP000199428"/>
    </source>
</evidence>
<reference evidence="5 6" key="1">
    <citation type="submission" date="2016-10" db="EMBL/GenBank/DDBJ databases">
        <authorList>
            <person name="de Groot N.N."/>
        </authorList>
    </citation>
    <scope>NUCLEOTIDE SEQUENCE [LARGE SCALE GENOMIC DNA]</scope>
    <source>
        <strain evidence="5 6">DSM 10317</strain>
    </source>
</reference>
<dbReference type="Gene3D" id="3.90.550.10">
    <property type="entry name" value="Spore Coat Polysaccharide Biosynthesis Protein SpsA, Chain A"/>
    <property type="match status" value="2"/>
</dbReference>